<sequence length="89" mass="9556">MRSSLVAAGGALLITAAVFGTAGSAAADIWSDHSWNEHPRACGLVLNDDSTYHHITKHGVFAGTRDADACKNSHKHHWGWDDDDADDDD</sequence>
<organism evidence="2 3">
    <name type="scientific">Nonomuraea salmonea</name>
    <dbReference type="NCBI Taxonomy" id="46181"/>
    <lineage>
        <taxon>Bacteria</taxon>
        <taxon>Bacillati</taxon>
        <taxon>Actinomycetota</taxon>
        <taxon>Actinomycetes</taxon>
        <taxon>Streptosporangiales</taxon>
        <taxon>Streptosporangiaceae</taxon>
        <taxon>Nonomuraea</taxon>
    </lineage>
</organism>
<dbReference type="RefSeq" id="WP_345404004.1">
    <property type="nucleotide sequence ID" value="NZ_BAAAXS010000001.1"/>
</dbReference>
<evidence type="ECO:0008006" key="4">
    <source>
        <dbReference type="Google" id="ProtNLM"/>
    </source>
</evidence>
<evidence type="ECO:0000313" key="2">
    <source>
        <dbReference type="EMBL" id="MFB9475880.1"/>
    </source>
</evidence>
<evidence type="ECO:0000313" key="3">
    <source>
        <dbReference type="Proteomes" id="UP001589568"/>
    </source>
</evidence>
<dbReference type="Proteomes" id="UP001589568">
    <property type="component" value="Unassembled WGS sequence"/>
</dbReference>
<keyword evidence="3" id="KW-1185">Reference proteome</keyword>
<protein>
    <recommendedName>
        <fullName evidence="4">Secreted protein</fullName>
    </recommendedName>
</protein>
<comment type="caution">
    <text evidence="2">The sequence shown here is derived from an EMBL/GenBank/DDBJ whole genome shotgun (WGS) entry which is preliminary data.</text>
</comment>
<feature type="signal peptide" evidence="1">
    <location>
        <begin position="1"/>
        <end position="27"/>
    </location>
</feature>
<feature type="chain" id="PRO_5046869716" description="Secreted protein" evidence="1">
    <location>
        <begin position="28"/>
        <end position="89"/>
    </location>
</feature>
<name>A0ABV5NZZ7_9ACTN</name>
<dbReference type="EMBL" id="JBHMCF010000046">
    <property type="protein sequence ID" value="MFB9475880.1"/>
    <property type="molecule type" value="Genomic_DNA"/>
</dbReference>
<accession>A0ABV5NZZ7</accession>
<gene>
    <name evidence="2" type="ORF">ACFFR3_40855</name>
</gene>
<keyword evidence="1" id="KW-0732">Signal</keyword>
<proteinExistence type="predicted"/>
<reference evidence="2 3" key="1">
    <citation type="submission" date="2024-09" db="EMBL/GenBank/DDBJ databases">
        <authorList>
            <person name="Sun Q."/>
            <person name="Mori K."/>
        </authorList>
    </citation>
    <scope>NUCLEOTIDE SEQUENCE [LARGE SCALE GENOMIC DNA]</scope>
    <source>
        <strain evidence="2 3">JCM 3324</strain>
    </source>
</reference>
<evidence type="ECO:0000256" key="1">
    <source>
        <dbReference type="SAM" id="SignalP"/>
    </source>
</evidence>